<dbReference type="PROSITE" id="PS00010">
    <property type="entry name" value="ASX_HYDROXYL"/>
    <property type="match status" value="3"/>
</dbReference>
<evidence type="ECO:0000256" key="1">
    <source>
        <dbReference type="ARBA" id="ARBA00004498"/>
    </source>
</evidence>
<dbReference type="InterPro" id="IPR036773">
    <property type="entry name" value="TB_dom_sf"/>
</dbReference>
<dbReference type="SMART" id="SM00179">
    <property type="entry name" value="EGF_CA"/>
    <property type="match status" value="4"/>
</dbReference>
<dbReference type="Ensembl" id="ENSCMIT00000006061.1">
    <property type="protein sequence ID" value="ENSCMIP00000005866.1"/>
    <property type="gene ID" value="ENSCMIG00000003369.1"/>
</dbReference>
<dbReference type="GO" id="GO:0005509">
    <property type="term" value="F:calcium ion binding"/>
    <property type="evidence" value="ECO:0007669"/>
    <property type="project" value="InterPro"/>
</dbReference>
<dbReference type="PROSITE" id="PS01186">
    <property type="entry name" value="EGF_2"/>
    <property type="match status" value="1"/>
</dbReference>
<evidence type="ECO:0000259" key="10">
    <source>
        <dbReference type="PROSITE" id="PS50026"/>
    </source>
</evidence>
<keyword evidence="2" id="KW-0964">Secreted</keyword>
<dbReference type="InterPro" id="IPR052080">
    <property type="entry name" value="vWF_C/EGF_Fibrillin"/>
</dbReference>
<evidence type="ECO:0000256" key="8">
    <source>
        <dbReference type="ARBA" id="ARBA00023180"/>
    </source>
</evidence>
<dbReference type="GeneTree" id="ENSGT00950000183158"/>
<feature type="domain" description="TB" evidence="11">
    <location>
        <begin position="137"/>
        <end position="190"/>
    </location>
</feature>
<dbReference type="Proteomes" id="UP000314986">
    <property type="component" value="Unassembled WGS sequence"/>
</dbReference>
<reference evidence="13" key="3">
    <citation type="journal article" date="2014" name="Nature">
        <title>Elephant shark genome provides unique insights into gnathostome evolution.</title>
        <authorList>
            <consortium name="International Elephant Shark Genome Sequencing Consortium"/>
            <person name="Venkatesh B."/>
            <person name="Lee A.P."/>
            <person name="Ravi V."/>
            <person name="Maurya A.K."/>
            <person name="Lian M.M."/>
            <person name="Swann J.B."/>
            <person name="Ohta Y."/>
            <person name="Flajnik M.F."/>
            <person name="Sutoh Y."/>
            <person name="Kasahara M."/>
            <person name="Hoon S."/>
            <person name="Gangu V."/>
            <person name="Roy S.W."/>
            <person name="Irimia M."/>
            <person name="Korzh V."/>
            <person name="Kondrychyn I."/>
            <person name="Lim Z.W."/>
            <person name="Tay B.H."/>
            <person name="Tohari S."/>
            <person name="Kong K.W."/>
            <person name="Ho S."/>
            <person name="Lorente-Galdos B."/>
            <person name="Quilez J."/>
            <person name="Marques-Bonet T."/>
            <person name="Raney B.J."/>
            <person name="Ingham P.W."/>
            <person name="Tay A."/>
            <person name="Hillier L.W."/>
            <person name="Minx P."/>
            <person name="Boehm T."/>
            <person name="Wilson R.K."/>
            <person name="Brenner S."/>
            <person name="Warren W.C."/>
        </authorList>
    </citation>
    <scope>NUCLEOTIDE SEQUENCE [LARGE SCALE GENOMIC DNA]</scope>
</reference>
<dbReference type="InterPro" id="IPR017878">
    <property type="entry name" value="TB_dom"/>
</dbReference>
<dbReference type="PROSITE" id="PS01187">
    <property type="entry name" value="EGF_CA"/>
    <property type="match status" value="2"/>
</dbReference>
<evidence type="ECO:0000313" key="13">
    <source>
        <dbReference type="Proteomes" id="UP000314986"/>
    </source>
</evidence>
<evidence type="ECO:0000256" key="6">
    <source>
        <dbReference type="ARBA" id="ARBA00022737"/>
    </source>
</evidence>
<dbReference type="FunFam" id="2.10.25.10:FF:000196">
    <property type="entry name" value="Fibrillin 2"/>
    <property type="match status" value="1"/>
</dbReference>
<evidence type="ECO:0000256" key="7">
    <source>
        <dbReference type="ARBA" id="ARBA00023157"/>
    </source>
</evidence>
<dbReference type="InterPro" id="IPR018097">
    <property type="entry name" value="EGF_Ca-bd_CS"/>
</dbReference>
<name>A0A4W3GQK9_CALMI</name>
<feature type="domain" description="EGF-like" evidence="10">
    <location>
        <begin position="202"/>
        <end position="239"/>
    </location>
</feature>
<dbReference type="InterPro" id="IPR000742">
    <property type="entry name" value="EGF"/>
</dbReference>
<evidence type="ECO:0000313" key="12">
    <source>
        <dbReference type="Ensembl" id="ENSCMIP00000005866.1"/>
    </source>
</evidence>
<dbReference type="AlphaFoldDB" id="A0A4W3GQK9"/>
<dbReference type="CDD" id="cd00054">
    <property type="entry name" value="EGF_CA"/>
    <property type="match status" value="2"/>
</dbReference>
<evidence type="ECO:0000256" key="2">
    <source>
        <dbReference type="ARBA" id="ARBA00022525"/>
    </source>
</evidence>
<evidence type="ECO:0000259" key="11">
    <source>
        <dbReference type="PROSITE" id="PS51364"/>
    </source>
</evidence>
<evidence type="ECO:0000256" key="9">
    <source>
        <dbReference type="PROSITE-ProRule" id="PRU00076"/>
    </source>
</evidence>
<organism evidence="12 13">
    <name type="scientific">Callorhinchus milii</name>
    <name type="common">Ghost shark</name>
    <dbReference type="NCBI Taxonomy" id="7868"/>
    <lineage>
        <taxon>Eukaryota</taxon>
        <taxon>Metazoa</taxon>
        <taxon>Chordata</taxon>
        <taxon>Craniata</taxon>
        <taxon>Vertebrata</taxon>
        <taxon>Chondrichthyes</taxon>
        <taxon>Holocephali</taxon>
        <taxon>Chimaeriformes</taxon>
        <taxon>Callorhinchidae</taxon>
        <taxon>Callorhinchus</taxon>
    </lineage>
</organism>
<keyword evidence="5" id="KW-0732">Signal</keyword>
<reference evidence="13" key="2">
    <citation type="journal article" date="2007" name="PLoS Biol.">
        <title>Survey sequencing and comparative analysis of the elephant shark (Callorhinchus milii) genome.</title>
        <authorList>
            <person name="Venkatesh B."/>
            <person name="Kirkness E.F."/>
            <person name="Loh Y.H."/>
            <person name="Halpern A.L."/>
            <person name="Lee A.P."/>
            <person name="Johnson J."/>
            <person name="Dandona N."/>
            <person name="Viswanathan L.D."/>
            <person name="Tay A."/>
            <person name="Venter J.C."/>
            <person name="Strausberg R.L."/>
            <person name="Brenner S."/>
        </authorList>
    </citation>
    <scope>NUCLEOTIDE SEQUENCE [LARGE SCALE GENOMIC DNA]</scope>
</reference>
<dbReference type="InterPro" id="IPR009030">
    <property type="entry name" value="Growth_fac_rcpt_cys_sf"/>
</dbReference>
<evidence type="ECO:0000256" key="5">
    <source>
        <dbReference type="ARBA" id="ARBA00022729"/>
    </source>
</evidence>
<comment type="caution">
    <text evidence="9">Lacks conserved residue(s) required for the propagation of feature annotation.</text>
</comment>
<keyword evidence="7" id="KW-1015">Disulfide bond</keyword>
<dbReference type="Pfam" id="PF07645">
    <property type="entry name" value="EGF_CA"/>
    <property type="match status" value="4"/>
</dbReference>
<dbReference type="OMA" id="RDENECR"/>
<dbReference type="Gene3D" id="2.10.25.10">
    <property type="entry name" value="Laminin"/>
    <property type="match status" value="4"/>
</dbReference>
<dbReference type="InParanoid" id="A0A4W3GQK9"/>
<dbReference type="PANTHER" id="PTHR47333:SF5">
    <property type="entry name" value="FIBRILLIN-3"/>
    <property type="match status" value="1"/>
</dbReference>
<keyword evidence="4 9" id="KW-0245">EGF-like domain</keyword>
<dbReference type="FunFam" id="2.10.25.10:FF:000010">
    <property type="entry name" value="Pro-epidermal growth factor"/>
    <property type="match status" value="1"/>
</dbReference>
<evidence type="ECO:0000256" key="3">
    <source>
        <dbReference type="ARBA" id="ARBA00022530"/>
    </source>
</evidence>
<keyword evidence="8" id="KW-0325">Glycoprotein</keyword>
<proteinExistence type="predicted"/>
<dbReference type="SMART" id="SM00181">
    <property type="entry name" value="EGF"/>
    <property type="match status" value="4"/>
</dbReference>
<feature type="domain" description="EGF-like" evidence="10">
    <location>
        <begin position="91"/>
        <end position="128"/>
    </location>
</feature>
<reference evidence="12" key="4">
    <citation type="submission" date="2025-08" db="UniProtKB">
        <authorList>
            <consortium name="Ensembl"/>
        </authorList>
    </citation>
    <scope>IDENTIFICATION</scope>
</reference>
<dbReference type="SUPFAM" id="SSF57184">
    <property type="entry name" value="Growth factor receptor domain"/>
    <property type="match status" value="1"/>
</dbReference>
<dbReference type="PROSITE" id="PS51364">
    <property type="entry name" value="TB"/>
    <property type="match status" value="1"/>
</dbReference>
<dbReference type="InterPro" id="IPR000152">
    <property type="entry name" value="EGF-type_Asp/Asn_hydroxyl_site"/>
</dbReference>
<sequence length="250" mass="27351">MMICEDLNECVQNPLLCAFRCVNTYGGYECRCPGGYVLREDGRMCRDQDECEEQLDDCSSRGMVCKNLIGTFMCICPTGLTRRPDGEGCRDENECRTKPGICVDGRCVNTVGSYKCECNEGFTATSVQTECVDNRQGLCFTEVLQAMCQMAASSRNLVTKSECCCDGGRGWGPQCEICPLPGTGRFKKLCPLGPGYTTDGRDIDECKVLGKLCQNGQCINTVGSYRCLCKPGYTSDLTSTSCVGMYVITL</sequence>
<dbReference type="PANTHER" id="PTHR47333">
    <property type="entry name" value="VON WILLEBRAND FACTOR C AND EGF DOMAIN-CONTAINING PROTEIN"/>
    <property type="match status" value="1"/>
</dbReference>
<reference evidence="12" key="5">
    <citation type="submission" date="2025-09" db="UniProtKB">
        <authorList>
            <consortium name="Ensembl"/>
        </authorList>
    </citation>
    <scope>IDENTIFICATION</scope>
</reference>
<dbReference type="STRING" id="7868.ENSCMIP00000005866"/>
<dbReference type="SUPFAM" id="SSF57581">
    <property type="entry name" value="TB module/8-cys domain"/>
    <property type="match status" value="1"/>
</dbReference>
<dbReference type="PROSITE" id="PS50026">
    <property type="entry name" value="EGF_3"/>
    <property type="match status" value="2"/>
</dbReference>
<keyword evidence="6" id="KW-0677">Repeat</keyword>
<dbReference type="InterPro" id="IPR001881">
    <property type="entry name" value="EGF-like_Ca-bd_dom"/>
</dbReference>
<protein>
    <submittedName>
        <fullName evidence="12">Fibrillin-2-like</fullName>
    </submittedName>
</protein>
<dbReference type="FunFam" id="3.90.290.10:FF:000011">
    <property type="entry name" value="Fibrillin 2"/>
    <property type="match status" value="1"/>
</dbReference>
<accession>A0A4W3GQK9</accession>
<keyword evidence="13" id="KW-1185">Reference proteome</keyword>
<dbReference type="Gene3D" id="3.90.290.10">
    <property type="entry name" value="TGF-beta binding (TB) domain"/>
    <property type="match status" value="1"/>
</dbReference>
<evidence type="ECO:0000256" key="4">
    <source>
        <dbReference type="ARBA" id="ARBA00022536"/>
    </source>
</evidence>
<dbReference type="SUPFAM" id="SSF57196">
    <property type="entry name" value="EGF/Laminin"/>
    <property type="match status" value="1"/>
</dbReference>
<comment type="subcellular location">
    <subcellularLocation>
        <location evidence="1">Secreted</location>
        <location evidence="1">Extracellular space</location>
        <location evidence="1">Extracellular matrix</location>
    </subcellularLocation>
</comment>
<dbReference type="InterPro" id="IPR049883">
    <property type="entry name" value="NOTCH1_EGF-like"/>
</dbReference>
<keyword evidence="3" id="KW-0272">Extracellular matrix</keyword>
<reference evidence="13" key="1">
    <citation type="journal article" date="2006" name="Science">
        <title>Ancient noncoding elements conserved in the human genome.</title>
        <authorList>
            <person name="Venkatesh B."/>
            <person name="Kirkness E.F."/>
            <person name="Loh Y.H."/>
            <person name="Halpern A.L."/>
            <person name="Lee A.P."/>
            <person name="Johnson J."/>
            <person name="Dandona N."/>
            <person name="Viswanathan L.D."/>
            <person name="Tay A."/>
            <person name="Venter J.C."/>
            <person name="Strausberg R.L."/>
            <person name="Brenner S."/>
        </authorList>
    </citation>
    <scope>NUCLEOTIDE SEQUENCE [LARGE SCALE GENOMIC DNA]</scope>
</reference>
<dbReference type="Pfam" id="PF00683">
    <property type="entry name" value="TB"/>
    <property type="match status" value="1"/>
</dbReference>
<dbReference type="FunFam" id="2.10.25.10:FF:000003">
    <property type="entry name" value="fibrillin-1 isoform X1"/>
    <property type="match status" value="1"/>
</dbReference>